<reference evidence="6" key="1">
    <citation type="journal article" date="2019" name="Int. J. Syst. Evol. Microbiol.">
        <title>The Global Catalogue of Microorganisms (GCM) 10K type strain sequencing project: providing services to taxonomists for standard genome sequencing and annotation.</title>
        <authorList>
            <consortium name="The Broad Institute Genomics Platform"/>
            <consortium name="The Broad Institute Genome Sequencing Center for Infectious Disease"/>
            <person name="Wu L."/>
            <person name="Ma J."/>
        </authorList>
    </citation>
    <scope>NUCLEOTIDE SEQUENCE [LARGE SCALE GENOMIC DNA]</scope>
    <source>
        <strain evidence="6">CGMCC 4.7246</strain>
    </source>
</reference>
<proteinExistence type="predicted"/>
<dbReference type="InterPro" id="IPR044068">
    <property type="entry name" value="CB"/>
</dbReference>
<dbReference type="Gene3D" id="1.10.443.10">
    <property type="entry name" value="Intergrase catalytic core"/>
    <property type="match status" value="1"/>
</dbReference>
<dbReference type="InterPro" id="IPR013762">
    <property type="entry name" value="Integrase-like_cat_sf"/>
</dbReference>
<dbReference type="InterPro" id="IPR004107">
    <property type="entry name" value="Integrase_SAM-like_N"/>
</dbReference>
<dbReference type="InterPro" id="IPR011010">
    <property type="entry name" value="DNA_brk_join_enz"/>
</dbReference>
<evidence type="ECO:0000313" key="6">
    <source>
        <dbReference type="Proteomes" id="UP001596220"/>
    </source>
</evidence>
<evidence type="ECO:0000259" key="4">
    <source>
        <dbReference type="PROSITE" id="PS51900"/>
    </source>
</evidence>
<protein>
    <submittedName>
        <fullName evidence="5">Site-specific integrase</fullName>
    </submittedName>
</protein>
<sequence length="478" mass="54674">MVFHYDLNRRFDTVVGATDVAVTAARDLEARGRKHGQPFLISPSGRPDVRVNAFFSSRKMLGKSPLTWRKYSYSLGLWLNFLAVLEQQWDAATEEDAQYFKEWRITEESNLNRVDSSTFRGDLVALRSFYRWAAPKFGIIDPVALIDDHDLMPSGPRQKDIKWLDPAGYRRWRDLGLRGLDVDGRPDPGFRGRNEQRDAAFAEGLYGTGLRLTEWASVLICELPEDDPGRGYATRWLANACAKGGYGHKYWMSRRTSTEVLSYVEGARARVVRRAQHAGRYERLRRVRLVLGVDGDRLVVMEPDGRQTTPAIDAIGPVMRRRLFCRTPQGLEPMAVWLNEDGLPRVPHGWEHTFGNANARIAGLGFPGLRATPHHLRHSFCLRWYSIGKLVYEAKLEHLGETERKDFREQFGDTWDLVATMVGHRNPQTTREHYLEPFRSLDVELLLRHAADANLPEFLAGFLARHPRVRTDPVGDAR</sequence>
<evidence type="ECO:0000256" key="1">
    <source>
        <dbReference type="ARBA" id="ARBA00023125"/>
    </source>
</evidence>
<dbReference type="EMBL" id="JBHSQO010000003">
    <property type="protein sequence ID" value="MFC6088609.1"/>
    <property type="molecule type" value="Genomic_DNA"/>
</dbReference>
<feature type="domain" description="Core-binding (CB)" evidence="4">
    <location>
        <begin position="46"/>
        <end position="134"/>
    </location>
</feature>
<keyword evidence="2" id="KW-0233">DNA recombination</keyword>
<evidence type="ECO:0000313" key="5">
    <source>
        <dbReference type="EMBL" id="MFC6088609.1"/>
    </source>
</evidence>
<dbReference type="Pfam" id="PF02899">
    <property type="entry name" value="Phage_int_SAM_1"/>
    <property type="match status" value="1"/>
</dbReference>
<organism evidence="5 6">
    <name type="scientific">Saccharothrix lopnurensis</name>
    <dbReference type="NCBI Taxonomy" id="1670621"/>
    <lineage>
        <taxon>Bacteria</taxon>
        <taxon>Bacillati</taxon>
        <taxon>Actinomycetota</taxon>
        <taxon>Actinomycetes</taxon>
        <taxon>Pseudonocardiales</taxon>
        <taxon>Pseudonocardiaceae</taxon>
        <taxon>Saccharothrix</taxon>
    </lineage>
</organism>
<dbReference type="Gene3D" id="1.10.150.130">
    <property type="match status" value="1"/>
</dbReference>
<dbReference type="PROSITE" id="PS51900">
    <property type="entry name" value="CB"/>
    <property type="match status" value="1"/>
</dbReference>
<name>A0ABW1NZ06_9PSEU</name>
<dbReference type="SUPFAM" id="SSF56349">
    <property type="entry name" value="DNA breaking-rejoining enzymes"/>
    <property type="match status" value="1"/>
</dbReference>
<keyword evidence="1 3" id="KW-0238">DNA-binding</keyword>
<dbReference type="InterPro" id="IPR010998">
    <property type="entry name" value="Integrase_recombinase_N"/>
</dbReference>
<dbReference type="Proteomes" id="UP001596220">
    <property type="component" value="Unassembled WGS sequence"/>
</dbReference>
<evidence type="ECO:0000256" key="3">
    <source>
        <dbReference type="PROSITE-ProRule" id="PRU01248"/>
    </source>
</evidence>
<accession>A0ABW1NZ06</accession>
<keyword evidence="6" id="KW-1185">Reference proteome</keyword>
<gene>
    <name evidence="5" type="ORF">ACFP3R_04945</name>
</gene>
<evidence type="ECO:0000256" key="2">
    <source>
        <dbReference type="ARBA" id="ARBA00023172"/>
    </source>
</evidence>
<comment type="caution">
    <text evidence="5">The sequence shown here is derived from an EMBL/GenBank/DDBJ whole genome shotgun (WGS) entry which is preliminary data.</text>
</comment>